<dbReference type="Gene3D" id="2.40.10.270">
    <property type="entry name" value="Bacteriophage SPP1 head-tail adaptor protein"/>
    <property type="match status" value="1"/>
</dbReference>
<evidence type="ECO:0000313" key="1">
    <source>
        <dbReference type="EMBL" id="MTJ03597.1"/>
    </source>
</evidence>
<dbReference type="Proteomes" id="UP000483078">
    <property type="component" value="Unassembled WGS sequence"/>
</dbReference>
<dbReference type="EMBL" id="VENJ01000003">
    <property type="protein sequence ID" value="MTJ03597.1"/>
    <property type="molecule type" value="Genomic_DNA"/>
</dbReference>
<accession>A0A7C9L9U3</accession>
<dbReference type="InterPro" id="IPR038666">
    <property type="entry name" value="SSP1_head-tail_sf"/>
</dbReference>
<organism evidence="1 2">
    <name type="scientific">Sediminimonas qiaohouensis</name>
    <dbReference type="NCBI Taxonomy" id="552061"/>
    <lineage>
        <taxon>Bacteria</taxon>
        <taxon>Pseudomonadati</taxon>
        <taxon>Pseudomonadota</taxon>
        <taxon>Alphaproteobacteria</taxon>
        <taxon>Rhodobacterales</taxon>
        <taxon>Roseobacteraceae</taxon>
        <taxon>Sediminimonas</taxon>
    </lineage>
</organism>
<dbReference type="RefSeq" id="WP_273248150.1">
    <property type="nucleotide sequence ID" value="NZ_VENJ01000003.1"/>
</dbReference>
<evidence type="ECO:0000313" key="2">
    <source>
        <dbReference type="Proteomes" id="UP000483078"/>
    </source>
</evidence>
<dbReference type="InterPro" id="IPR008767">
    <property type="entry name" value="Phage_SPP1_head-tail_adaptor"/>
</dbReference>
<dbReference type="AlphaFoldDB" id="A0A7C9L9U3"/>
<comment type="caution">
    <text evidence="1">The sequence shown here is derived from an EMBL/GenBank/DDBJ whole genome shotgun (WGS) entry which is preliminary data.</text>
</comment>
<name>A0A7C9L9U3_9RHOB</name>
<protein>
    <submittedName>
        <fullName evidence="1">Head-tail adaptor protein</fullName>
    </submittedName>
</protein>
<dbReference type="Pfam" id="PF05521">
    <property type="entry name" value="Phage_HCP"/>
    <property type="match status" value="1"/>
</dbReference>
<sequence>MNVPVLSRALLLETPARQPDGAGGYVAGWTALGTVWAALEPRTGRDAGGEGAALALMRYRIVLRAAPEGSSMRPRAGQRFRLGARVFRIQAVAEHDARARYLECFAQEEEAT</sequence>
<gene>
    <name evidence="1" type="ORF">FH759_02720</name>
</gene>
<proteinExistence type="predicted"/>
<reference evidence="1 2" key="1">
    <citation type="submission" date="2019-06" db="EMBL/GenBank/DDBJ databases">
        <title>Enrichment of Autotrophic Halophilic Microorganisms from Red Sea Brine Pool Using Microbial Electrosynthesis System.</title>
        <authorList>
            <person name="Alqahtani M.F."/>
            <person name="Bajracharya S."/>
            <person name="Katuri K.P."/>
            <person name="Ali M."/>
            <person name="Saikaly P.E."/>
        </authorList>
    </citation>
    <scope>NUCLEOTIDE SEQUENCE [LARGE SCALE GENOMIC DNA]</scope>
    <source>
        <strain evidence="1">MES6</strain>
    </source>
</reference>